<keyword evidence="2" id="KW-1185">Reference proteome</keyword>
<comment type="caution">
    <text evidence="1">The sequence shown here is derived from an EMBL/GenBank/DDBJ whole genome shotgun (WGS) entry which is preliminary data.</text>
</comment>
<dbReference type="Proteomes" id="UP001165488">
    <property type="component" value="Unassembled WGS sequence"/>
</dbReference>
<accession>A0ABS9UV48</accession>
<sequence length="929" mass="104242">MKILRDGLEIYEVSIDDKTILTKQIMGDNEVNATWISREPINISLGDYILVGQEKYYLNNPAGVEKKNNFTYIYTAVFESELYRLFNKIFMDEGSAEFTYFGTPEEYLLLLIENINSIDSDWTLDYNNLIPFQPKFITFNSESCRQALTRICEEFELEFRLVGREIIVSPEVGFDTLYSFEYGRGKGLYSLVRSSDIENGGVVTRLYAFGGEKNLSFDYRNGARRLVFDVLGNKYIEANVELYGIKEGTVTFDDIFPQRTGSVVSSSGNNRFIDTSIDFNVNDFLLEGVTPKVVFKSGALSGYTFEVRSFNNATKEVIFNDLLEANDYVLPNDLNKPEIGDTYTFVDIKMPQTYIDDAEAALLSAAQDYLDKKKSPTVTYTLDIDEKFIRVNGVELDTGQRVRIVDQSLGLDEMIRIYSISYPLVNPSKISAEITDKVPYTIGERLLKDNSNVKGEIITIDRTRAENYRDALRRVRQLQGLVFDPDGYFDMTNIRPGSIETLQLAVGANSQNFGLIGVEIEPNYEGNPNSIRLSAGQLVHFEIEIEELGYIWEIDQLIDNALVSAQSYYVYLRCNKNALQGAWKISTEPITAEQEPGWYHFWAGILYPVENDRRYFMFTKGLTYIVGDTITTGRIKSLDELNFFDLSNGSFNLGNEDQGIDWNVTNEGKLTIRGAVIANAVFAEDGIIQNLRVNSLRTGENGKRIEILADNGADPPLPLHNLKFYDSDGNLAVTLDTAVDQGVVSAPKAGLKIEDQVSNTIQLVTQNGVLGEGSSMTSNVMPSNHALGSVVGVLKEKFFSLFKFRAGVVGYDATPQNGQISFGGWFNSLLAQSIHTDTVQIQSNYTISEENTFISCYNNSNITVFLPPSPKVGRIIEIRRNLQAAVIINGNGRTIIDDGGAQNTISPPSRGDTARLRWDGTHWLYNGWR</sequence>
<name>A0ABS9UV48_9BACT</name>
<reference evidence="1" key="1">
    <citation type="submission" date="2022-03" db="EMBL/GenBank/DDBJ databases">
        <title>De novo assembled genomes of Belliella spp. (Cyclobacteriaceae) strains.</title>
        <authorList>
            <person name="Szabo A."/>
            <person name="Korponai K."/>
            <person name="Felfoldi T."/>
        </authorList>
    </citation>
    <scope>NUCLEOTIDE SEQUENCE</scope>
    <source>
        <strain evidence="1">DSM 107340</strain>
    </source>
</reference>
<protein>
    <submittedName>
        <fullName evidence="1">Uncharacterized protein</fullName>
    </submittedName>
</protein>
<proteinExistence type="predicted"/>
<dbReference type="RefSeq" id="WP_241276626.1">
    <property type="nucleotide sequence ID" value="NZ_JAKZGS010000028.1"/>
</dbReference>
<evidence type="ECO:0000313" key="1">
    <source>
        <dbReference type="EMBL" id="MCH7400133.1"/>
    </source>
</evidence>
<evidence type="ECO:0000313" key="2">
    <source>
        <dbReference type="Proteomes" id="UP001165488"/>
    </source>
</evidence>
<gene>
    <name evidence="1" type="ORF">MM236_19210</name>
</gene>
<dbReference type="EMBL" id="JAKZGS010000028">
    <property type="protein sequence ID" value="MCH7400133.1"/>
    <property type="molecule type" value="Genomic_DNA"/>
</dbReference>
<organism evidence="1 2">
    <name type="scientific">Belliella calami</name>
    <dbReference type="NCBI Taxonomy" id="2923436"/>
    <lineage>
        <taxon>Bacteria</taxon>
        <taxon>Pseudomonadati</taxon>
        <taxon>Bacteroidota</taxon>
        <taxon>Cytophagia</taxon>
        <taxon>Cytophagales</taxon>
        <taxon>Cyclobacteriaceae</taxon>
        <taxon>Belliella</taxon>
    </lineage>
</organism>